<reference evidence="2" key="1">
    <citation type="journal article" date="2009" name="Rice">
        <title>De Novo Next Generation Sequencing of Plant Genomes.</title>
        <authorList>
            <person name="Rounsley S."/>
            <person name="Marri P.R."/>
            <person name="Yu Y."/>
            <person name="He R."/>
            <person name="Sisneros N."/>
            <person name="Goicoechea J.L."/>
            <person name="Lee S.J."/>
            <person name="Angelova A."/>
            <person name="Kudrna D."/>
            <person name="Luo M."/>
            <person name="Affourtit J."/>
            <person name="Desany B."/>
            <person name="Knight J."/>
            <person name="Niazi F."/>
            <person name="Egholm M."/>
            <person name="Wing R.A."/>
        </authorList>
    </citation>
    <scope>NUCLEOTIDE SEQUENCE [LARGE SCALE GENOMIC DNA]</scope>
    <source>
        <strain evidence="2">cv. IRGC 105608</strain>
    </source>
</reference>
<keyword evidence="3" id="KW-1185">Reference proteome</keyword>
<accession>A0A0D3FP66</accession>
<sequence>MRLTWPDDMWGPRGSHADSAATSDKTGLKTTEGPQVSGFVKLGDLGSSCLVVSWHLCYAA</sequence>
<evidence type="ECO:0000313" key="3">
    <source>
        <dbReference type="Proteomes" id="UP000026960"/>
    </source>
</evidence>
<dbReference type="AlphaFoldDB" id="A0A0D3FP66"/>
<dbReference type="Proteomes" id="UP000026960">
    <property type="component" value="Chromosome 3"/>
</dbReference>
<feature type="region of interest" description="Disordered" evidence="1">
    <location>
        <begin position="1"/>
        <end position="34"/>
    </location>
</feature>
<evidence type="ECO:0000313" key="2">
    <source>
        <dbReference type="EnsemblPlants" id="OBART03G34450.1"/>
    </source>
</evidence>
<organism evidence="2">
    <name type="scientific">Oryza barthii</name>
    <dbReference type="NCBI Taxonomy" id="65489"/>
    <lineage>
        <taxon>Eukaryota</taxon>
        <taxon>Viridiplantae</taxon>
        <taxon>Streptophyta</taxon>
        <taxon>Embryophyta</taxon>
        <taxon>Tracheophyta</taxon>
        <taxon>Spermatophyta</taxon>
        <taxon>Magnoliopsida</taxon>
        <taxon>Liliopsida</taxon>
        <taxon>Poales</taxon>
        <taxon>Poaceae</taxon>
        <taxon>BOP clade</taxon>
        <taxon>Oryzoideae</taxon>
        <taxon>Oryzeae</taxon>
        <taxon>Oryzinae</taxon>
        <taxon>Oryza</taxon>
    </lineage>
</organism>
<reference evidence="2" key="2">
    <citation type="submission" date="2015-03" db="UniProtKB">
        <authorList>
            <consortium name="EnsemblPlants"/>
        </authorList>
    </citation>
    <scope>IDENTIFICATION</scope>
</reference>
<evidence type="ECO:0000256" key="1">
    <source>
        <dbReference type="SAM" id="MobiDB-lite"/>
    </source>
</evidence>
<dbReference type="EnsemblPlants" id="OBART03G34450.1">
    <property type="protein sequence ID" value="OBART03G34450.1"/>
    <property type="gene ID" value="OBART03G34450"/>
</dbReference>
<dbReference type="PaxDb" id="65489-OBART03G34450.1"/>
<dbReference type="Gramene" id="OBART03G34450.1">
    <property type="protein sequence ID" value="OBART03G34450.1"/>
    <property type="gene ID" value="OBART03G34450"/>
</dbReference>
<protein>
    <submittedName>
        <fullName evidence="2">Uncharacterized protein</fullName>
    </submittedName>
</protein>
<proteinExistence type="predicted"/>
<feature type="compositionally biased region" description="Polar residues" evidence="1">
    <location>
        <begin position="20"/>
        <end position="34"/>
    </location>
</feature>
<name>A0A0D3FP66_9ORYZ</name>
<dbReference type="HOGENOM" id="CLU_2945346_0_0_1"/>